<evidence type="ECO:0000256" key="3">
    <source>
        <dbReference type="ARBA" id="ARBA00022448"/>
    </source>
</evidence>
<dbReference type="GO" id="GO:0005886">
    <property type="term" value="C:plasma membrane"/>
    <property type="evidence" value="ECO:0007669"/>
    <property type="project" value="UniProtKB-SubCell"/>
</dbReference>
<keyword evidence="3" id="KW-0813">Transport</keyword>
<evidence type="ECO:0000256" key="4">
    <source>
        <dbReference type="ARBA" id="ARBA00022475"/>
    </source>
</evidence>
<dbReference type="EMBL" id="AJ310723">
    <property type="protein sequence ID" value="CAC34389.1"/>
    <property type="molecule type" value="Genomic_DNA"/>
</dbReference>
<keyword evidence="6 11" id="KW-0812">Transmembrane</keyword>
<comment type="similarity">
    <text evidence="2">Belongs to the TonB family.</text>
</comment>
<dbReference type="InterPro" id="IPR037682">
    <property type="entry name" value="TonB_C"/>
</dbReference>
<dbReference type="Gene3D" id="3.30.1150.10">
    <property type="match status" value="1"/>
</dbReference>
<protein>
    <submittedName>
        <fullName evidence="13">TonB protein</fullName>
    </submittedName>
</protein>
<feature type="region of interest" description="Disordered" evidence="10">
    <location>
        <begin position="156"/>
        <end position="199"/>
    </location>
</feature>
<proteinExistence type="inferred from homology"/>
<accession>Q9AE36</accession>
<dbReference type="InterPro" id="IPR006260">
    <property type="entry name" value="TonB/TolA_C"/>
</dbReference>
<dbReference type="InterPro" id="IPR051045">
    <property type="entry name" value="TonB-dependent_transducer"/>
</dbReference>
<dbReference type="PROSITE" id="PS52015">
    <property type="entry name" value="TONB_CTD"/>
    <property type="match status" value="1"/>
</dbReference>
<dbReference type="NCBIfam" id="TIGR01352">
    <property type="entry name" value="tonB_Cterm"/>
    <property type="match status" value="1"/>
</dbReference>
<evidence type="ECO:0000259" key="12">
    <source>
        <dbReference type="PROSITE" id="PS52015"/>
    </source>
</evidence>
<evidence type="ECO:0000256" key="11">
    <source>
        <dbReference type="SAM" id="Phobius"/>
    </source>
</evidence>
<feature type="domain" description="TonB C-terminal" evidence="12">
    <location>
        <begin position="364"/>
        <end position="454"/>
    </location>
</feature>
<evidence type="ECO:0000256" key="7">
    <source>
        <dbReference type="ARBA" id="ARBA00022927"/>
    </source>
</evidence>
<evidence type="ECO:0000256" key="1">
    <source>
        <dbReference type="ARBA" id="ARBA00004383"/>
    </source>
</evidence>
<keyword evidence="8 11" id="KW-1133">Transmembrane helix</keyword>
<feature type="compositionally biased region" description="Polar residues" evidence="10">
    <location>
        <begin position="333"/>
        <end position="342"/>
    </location>
</feature>
<keyword evidence="5" id="KW-0997">Cell inner membrane</keyword>
<evidence type="ECO:0000256" key="8">
    <source>
        <dbReference type="ARBA" id="ARBA00022989"/>
    </source>
</evidence>
<evidence type="ECO:0000256" key="5">
    <source>
        <dbReference type="ARBA" id="ARBA00022519"/>
    </source>
</evidence>
<evidence type="ECO:0000256" key="6">
    <source>
        <dbReference type="ARBA" id="ARBA00022692"/>
    </source>
</evidence>
<dbReference type="SUPFAM" id="SSF74653">
    <property type="entry name" value="TolA/TonB C-terminal domain"/>
    <property type="match status" value="1"/>
</dbReference>
<dbReference type="GO" id="GO:0055085">
    <property type="term" value="P:transmembrane transport"/>
    <property type="evidence" value="ECO:0007669"/>
    <property type="project" value="InterPro"/>
</dbReference>
<feature type="region of interest" description="Disordered" evidence="10">
    <location>
        <begin position="265"/>
        <end position="366"/>
    </location>
</feature>
<evidence type="ECO:0000256" key="2">
    <source>
        <dbReference type="ARBA" id="ARBA00006555"/>
    </source>
</evidence>
<evidence type="ECO:0000313" key="13">
    <source>
        <dbReference type="EMBL" id="CAC34389.1"/>
    </source>
</evidence>
<evidence type="ECO:0000256" key="10">
    <source>
        <dbReference type="SAM" id="MobiDB-lite"/>
    </source>
</evidence>
<dbReference type="AlphaFoldDB" id="Q9AE36"/>
<feature type="compositionally biased region" description="Polar residues" evidence="10">
    <location>
        <begin position="183"/>
        <end position="199"/>
    </location>
</feature>
<evidence type="ECO:0000256" key="9">
    <source>
        <dbReference type="ARBA" id="ARBA00023136"/>
    </source>
</evidence>
<reference evidence="13" key="1">
    <citation type="journal article" date="2001" name="Mol. Microbiol.">
        <title>The Rhizobium leguminosarum tonB gene is required for the uptake of siderophore and haem as sources of iron.</title>
        <authorList>
            <person name="Wexler M."/>
            <person name="Yeoman K.H."/>
            <person name="Stevens J.B."/>
            <person name="de Luca N.G."/>
            <person name="Sawers G."/>
            <person name="Johnston A.W.B."/>
        </authorList>
    </citation>
    <scope>NUCLEOTIDE SEQUENCE</scope>
    <source>
        <strain evidence="13">8401</strain>
    </source>
</reference>
<gene>
    <name evidence="13" type="primary">tonB</name>
</gene>
<dbReference type="Pfam" id="PF13103">
    <property type="entry name" value="TonB_2"/>
    <property type="match status" value="1"/>
</dbReference>
<feature type="compositionally biased region" description="Basic and acidic residues" evidence="10">
    <location>
        <begin position="294"/>
        <end position="312"/>
    </location>
</feature>
<dbReference type="GO" id="GO:0015031">
    <property type="term" value="P:protein transport"/>
    <property type="evidence" value="ECO:0007669"/>
    <property type="project" value="UniProtKB-KW"/>
</dbReference>
<name>Q9AE36_RHILE</name>
<organism evidence="13">
    <name type="scientific">Rhizobium leguminosarum</name>
    <dbReference type="NCBI Taxonomy" id="384"/>
    <lineage>
        <taxon>Bacteria</taxon>
        <taxon>Pseudomonadati</taxon>
        <taxon>Pseudomonadota</taxon>
        <taxon>Alphaproteobacteria</taxon>
        <taxon>Hyphomicrobiales</taxon>
        <taxon>Rhizobiaceae</taxon>
        <taxon>Rhizobium/Agrobacterium group</taxon>
        <taxon>Rhizobium</taxon>
    </lineage>
</organism>
<feature type="transmembrane region" description="Helical" evidence="11">
    <location>
        <begin position="110"/>
        <end position="132"/>
    </location>
</feature>
<keyword evidence="4" id="KW-1003">Cell membrane</keyword>
<sequence>MNPGGHGQTVRGIQMAISAKSRSRQVLIGEPDADGSLNDNNMHPGHELSDLRNVQRQPAGEAVVHYARFAQIPAFPDHPEAEPIASVPAPPIDAAVEKQEDEKKPVRRRVALTCIGSFFFHAGLLVALSVFMPTPPNEAIEDAGEAVSVVVYGDSDVDQTSAGDPELQRQPEQVASEEVEPDTVQSEEATELNATTVPPEQAQPVETETMETVQSVQEVTRVSPEAVVAAEPEVLVSESPAESFVAQPMATAVPEQPMPDIAQATVPEEVVPTAVQPTAVPPEEVKTVEVSPEPEDKPKPKAEKPKPVEKKQSQKRAKPAGGKEGSDREDSTRGTVNGQHGPQTDGTSTTTGGTDGMGSAAVANYPGKIQKRIRRAVRVPDEYKNKSDGMTVRIQLTINGTGRVASVSVARSSGIAELDKAVLDGVRRAAPFPPLPSEWGKPSWTFTQEVQVTR</sequence>
<comment type="subcellular location">
    <subcellularLocation>
        <location evidence="1">Cell inner membrane</location>
        <topology evidence="1">Single-pass membrane protein</topology>
        <orientation evidence="1">Periplasmic side</orientation>
    </subcellularLocation>
</comment>
<keyword evidence="7" id="KW-0653">Protein transport</keyword>
<keyword evidence="9 11" id="KW-0472">Membrane</keyword>
<feature type="compositionally biased region" description="Low complexity" evidence="10">
    <location>
        <begin position="270"/>
        <end position="282"/>
    </location>
</feature>
<dbReference type="PANTHER" id="PTHR33446">
    <property type="entry name" value="PROTEIN TONB-RELATED"/>
    <property type="match status" value="1"/>
</dbReference>